<proteinExistence type="predicted"/>
<accession>A0ABN0ARY1</accession>
<organism evidence="1 2">
    <name type="scientific">Chryseobacterium gleum ATCC 35910</name>
    <dbReference type="NCBI Taxonomy" id="525257"/>
    <lineage>
        <taxon>Bacteria</taxon>
        <taxon>Pseudomonadati</taxon>
        <taxon>Bacteroidota</taxon>
        <taxon>Flavobacteriia</taxon>
        <taxon>Flavobacteriales</taxon>
        <taxon>Weeksellaceae</taxon>
        <taxon>Chryseobacterium group</taxon>
        <taxon>Chryseobacterium</taxon>
    </lineage>
</organism>
<dbReference type="Proteomes" id="UP000002969">
    <property type="component" value="Unassembled WGS sequence"/>
</dbReference>
<gene>
    <name evidence="1" type="ORF">HMPREF0204_14875</name>
</gene>
<comment type="caution">
    <text evidence="1">The sequence shown here is derived from an EMBL/GenBank/DDBJ whole genome shotgun (WGS) entry which is preliminary data.</text>
</comment>
<dbReference type="EMBL" id="ACKQ02000007">
    <property type="protein sequence ID" value="EFK35806.1"/>
    <property type="molecule type" value="Genomic_DNA"/>
</dbReference>
<evidence type="ECO:0000313" key="2">
    <source>
        <dbReference type="Proteomes" id="UP000002969"/>
    </source>
</evidence>
<reference evidence="1" key="1">
    <citation type="submission" date="2010-06" db="EMBL/GenBank/DDBJ databases">
        <authorList>
            <person name="Muzny D."/>
            <person name="Qin X."/>
            <person name="Buhay C."/>
            <person name="Dugan-Rocha S."/>
            <person name="Ding Y."/>
            <person name="Chen G."/>
            <person name="Hawes A."/>
            <person name="Holder M."/>
            <person name="Jhangiani S."/>
            <person name="Johnson A."/>
            <person name="Khan Z."/>
            <person name="Li Z."/>
            <person name="Liu W."/>
            <person name="Liu X."/>
            <person name="Perez L."/>
            <person name="Shen H."/>
            <person name="Wang Q."/>
            <person name="Watt J."/>
            <person name="Xi L."/>
            <person name="Xin Y."/>
            <person name="Zhou J."/>
            <person name="Deng J."/>
            <person name="Jiang H."/>
            <person name="Liu Y."/>
            <person name="Qu J."/>
            <person name="Song X.-Z."/>
            <person name="Zhang L."/>
            <person name="Villasana D."/>
            <person name="Johnson A."/>
            <person name="Liu J."/>
            <person name="Liyanage D."/>
            <person name="Lorensuhewa L."/>
            <person name="Robinson T."/>
            <person name="Song A."/>
            <person name="Song B.-B."/>
            <person name="Dinh H."/>
            <person name="Thornton R."/>
            <person name="Coyle M."/>
            <person name="Francisco L."/>
            <person name="Jackson L."/>
            <person name="Javaid M."/>
            <person name="Korchina V."/>
            <person name="Kovar C."/>
            <person name="Mata R."/>
            <person name="Mathew T."/>
            <person name="Ngo R."/>
            <person name="Nguyen L."/>
            <person name="Nguyen N."/>
            <person name="Okwuonu G."/>
            <person name="Ongeri F."/>
            <person name="Pham C."/>
            <person name="Simmons D."/>
            <person name="Wilczek-Boney K."/>
            <person name="Hale W."/>
            <person name="Jakkamsetti A."/>
            <person name="Pham P."/>
            <person name="Ruth R."/>
            <person name="San Lucas F."/>
            <person name="Warren J."/>
            <person name="Zhang J."/>
            <person name="Zhao Z."/>
            <person name="Zhou C."/>
            <person name="Zhu D."/>
            <person name="Lee S."/>
            <person name="Bess C."/>
            <person name="Blankenburg K."/>
            <person name="Forbes L."/>
            <person name="Fu Q."/>
            <person name="Gubbala S."/>
            <person name="Hirani K."/>
            <person name="Jayaseelan J.C."/>
            <person name="Lara F."/>
            <person name="Munidasa M."/>
            <person name="Palculict T."/>
            <person name="Patil S."/>
            <person name="Pu L.-L."/>
            <person name="Saada N."/>
            <person name="Tang L."/>
            <person name="Weissenberger G."/>
            <person name="Zhu Y."/>
            <person name="Hemphill L."/>
            <person name="Shang Y."/>
            <person name="Youmans B."/>
            <person name="Ayvaz T."/>
            <person name="Ross M."/>
            <person name="Santibanez J."/>
            <person name="Aqrawi P."/>
            <person name="Gross S."/>
            <person name="Joshi V."/>
            <person name="Fowler G."/>
            <person name="Nazareth L."/>
            <person name="Reid J."/>
            <person name="Worley K."/>
            <person name="Petrosino J."/>
            <person name="Highlander S."/>
            <person name="Gibbs R."/>
        </authorList>
    </citation>
    <scope>NUCLEOTIDE SEQUENCE [LARGE SCALE GENOMIC DNA]</scope>
    <source>
        <strain evidence="1">ATCC 35910</strain>
    </source>
</reference>
<protein>
    <recommendedName>
        <fullName evidence="3">Lipoprotein</fullName>
    </recommendedName>
</protein>
<evidence type="ECO:0008006" key="3">
    <source>
        <dbReference type="Google" id="ProtNLM"/>
    </source>
</evidence>
<name>A0ABN0ARY1_CHRGE</name>
<keyword evidence="2" id="KW-1185">Reference proteome</keyword>
<evidence type="ECO:0000313" key="1">
    <source>
        <dbReference type="EMBL" id="EFK35806.1"/>
    </source>
</evidence>
<sequence>MQNILRSKIKLTLYNKNRCNFTSVFFQPTPMKCNMNKKLIFVLPAMLVVLMMSCEKKYQSPGHYENDLFADEHQEGKAYVMNEDECFDGSELVIASSEVKLSDSSKGRGKSFFLYKVKSGKVLKTVRDSAVEMPMLFLSEYKLKIKNTDSMYVYLKKLEGYRFIAKDRNLKYQWLKAAPVYNVKKK</sequence>